<dbReference type="InterPro" id="IPR043741">
    <property type="entry name" value="DUF5686"/>
</dbReference>
<sequence>MMWRAGLLQLLLLVWATFAAQAGVVRGRVSGPDKAPLAFANVAVRGTTQSTATNEQGQYQFRLEAGSYELVFQYVGFRPQFTTVRVAGGDTATTLDVTLLPESYQLKEVLVRAKDRDPAYALVQHAIEWRRYHRAEVAGFSARTYLKGLVRLLDVPAKILGIIKTDPSLKPGVIYLSESVSELTFRQPNVVRERMIASRVSGNSRGFSFNRASGRSFNFYDNLLQSGFSERGFVSPIAQNAMLFYRYELVGTTEQNGHQIHKIKVSPRHRNDPAFSGYIYLNEGDWHLHSLDLSLGQNAGIEYVESIRIEQQFMPAPSRPDVWVLQSQKLSMTGQGMGFKGSGSFNAVFSNYRVQATYPARPTEKAEAVAAAKPEAPITRETVAEVKKQRPSLPNLKRRVREQVKVVEGQPEAVAGVEPLGKGEVLRIEKGANERDSTFWNEVRPIPLTAEERKDYHVKDSAEVIKRSRPYQDSLDRKRNQLSPAQVLLTGYNYSNSFRRRSIYVSSIFNGLLYNTVEGVTLNLEATYTQRYEDRRSYSLTPALRYGFGARLFSPSLAGGYTFRPLSFTRVGFMVGRTIEDFDPATQLTPFINTSYTLLRNRNYAKYYQRDGGEINFRHELVNGLTLRTALGYADRRELQNHSNKVVIDVPGRAFTPNVPVNEELPDPSFGRNQSLTAFAELTWQPGQEYMTRPDGKFNMGSKYPRLRAAWRQGISGVLGSDVRYTRLEAGVRKDLELGLLGQMHLDGTVGGFLGNSRLSFMDYRHFSGNLTGFAANFDQFQLLDYYRFSTRQRYLEAHVNHHFNGFFLNKIPLLRRLKWQEVASFNYLSTPTVGHYVELGAGIEHIFKVFRVDVYTGLRSGQQLSTGIRIGAGF</sequence>
<dbReference type="SUPFAM" id="SSF49464">
    <property type="entry name" value="Carboxypeptidase regulatory domain-like"/>
    <property type="match status" value="1"/>
</dbReference>
<organism evidence="2 3">
    <name type="scientific">Hymenobacter guriensis</name>
    <dbReference type="NCBI Taxonomy" id="2793065"/>
    <lineage>
        <taxon>Bacteria</taxon>
        <taxon>Pseudomonadati</taxon>
        <taxon>Bacteroidota</taxon>
        <taxon>Cytophagia</taxon>
        <taxon>Cytophagales</taxon>
        <taxon>Hymenobacteraceae</taxon>
        <taxon>Hymenobacter</taxon>
    </lineage>
</organism>
<evidence type="ECO:0000256" key="1">
    <source>
        <dbReference type="SAM" id="SignalP"/>
    </source>
</evidence>
<protein>
    <submittedName>
        <fullName evidence="2">Carboxypeptidase-like regulatory domain-containing protein</fullName>
    </submittedName>
</protein>
<proteinExistence type="predicted"/>
<dbReference type="EMBL" id="JADWYK010000003">
    <property type="protein sequence ID" value="MBG8553252.1"/>
    <property type="molecule type" value="Genomic_DNA"/>
</dbReference>
<dbReference type="Gene3D" id="2.60.40.1120">
    <property type="entry name" value="Carboxypeptidase-like, regulatory domain"/>
    <property type="match status" value="1"/>
</dbReference>
<evidence type="ECO:0000313" key="2">
    <source>
        <dbReference type="EMBL" id="MBG8553252.1"/>
    </source>
</evidence>
<dbReference type="InterPro" id="IPR008969">
    <property type="entry name" value="CarboxyPept-like_regulatory"/>
</dbReference>
<comment type="caution">
    <text evidence="2">The sequence shown here is derived from an EMBL/GenBank/DDBJ whole genome shotgun (WGS) entry which is preliminary data.</text>
</comment>
<dbReference type="Pfam" id="PF13715">
    <property type="entry name" value="CarbopepD_reg_2"/>
    <property type="match status" value="1"/>
</dbReference>
<dbReference type="Pfam" id="PF18939">
    <property type="entry name" value="DUF5686"/>
    <property type="match status" value="1"/>
</dbReference>
<gene>
    <name evidence="2" type="ORF">I5L79_06830</name>
</gene>
<reference evidence="2 3" key="1">
    <citation type="submission" date="2020-11" db="EMBL/GenBank/DDBJ databases">
        <title>Hymenobacter sp.</title>
        <authorList>
            <person name="Kim M.K."/>
        </authorList>
    </citation>
    <scope>NUCLEOTIDE SEQUENCE [LARGE SCALE GENOMIC DNA]</scope>
    <source>
        <strain evidence="2 3">BT594</strain>
    </source>
</reference>
<name>A0ABS0KZF8_9BACT</name>
<keyword evidence="3" id="KW-1185">Reference proteome</keyword>
<feature type="signal peptide" evidence="1">
    <location>
        <begin position="1"/>
        <end position="22"/>
    </location>
</feature>
<evidence type="ECO:0000313" key="3">
    <source>
        <dbReference type="Proteomes" id="UP000601099"/>
    </source>
</evidence>
<dbReference type="Proteomes" id="UP000601099">
    <property type="component" value="Unassembled WGS sequence"/>
</dbReference>
<keyword evidence="1" id="KW-0732">Signal</keyword>
<accession>A0ABS0KZF8</accession>
<feature type="chain" id="PRO_5046345174" evidence="1">
    <location>
        <begin position="23"/>
        <end position="875"/>
    </location>
</feature>